<gene>
    <name evidence="3" type="ORF">MHPYR_210008</name>
</gene>
<dbReference type="PANTHER" id="PTHR37981:SF1">
    <property type="entry name" value="SGNH HYDROLASE-TYPE ESTERASE DOMAIN-CONTAINING PROTEIN"/>
    <property type="match status" value="1"/>
</dbReference>
<feature type="active site" evidence="1">
    <location>
        <position position="245"/>
    </location>
</feature>
<proteinExistence type="predicted"/>
<dbReference type="SUPFAM" id="SSF52266">
    <property type="entry name" value="SGNH hydrolase"/>
    <property type="match status" value="1"/>
</dbReference>
<dbReference type="Gene3D" id="3.40.50.1110">
    <property type="entry name" value="SGNH hydrolase"/>
    <property type="match status" value="1"/>
</dbReference>
<dbReference type="InterPro" id="IPR013830">
    <property type="entry name" value="SGNH_hydro"/>
</dbReference>
<reference evidence="3" key="1">
    <citation type="submission" date="2016-03" db="EMBL/GenBank/DDBJ databases">
        <authorList>
            <person name="Ploux O."/>
        </authorList>
    </citation>
    <scope>NUCLEOTIDE SEQUENCE</scope>
    <source>
        <strain evidence="3">UC10</strain>
    </source>
</reference>
<organism evidence="3">
    <name type="scientific">uncultured Mycobacterium sp</name>
    <dbReference type="NCBI Taxonomy" id="171292"/>
    <lineage>
        <taxon>Bacteria</taxon>
        <taxon>Bacillati</taxon>
        <taxon>Actinomycetota</taxon>
        <taxon>Actinomycetes</taxon>
        <taxon>Mycobacteriales</taxon>
        <taxon>Mycobacteriaceae</taxon>
        <taxon>Mycobacterium</taxon>
        <taxon>environmental samples</taxon>
    </lineage>
</organism>
<dbReference type="EMBL" id="FLQS01000014">
    <property type="protein sequence ID" value="SBS75223.1"/>
    <property type="molecule type" value="Genomic_DNA"/>
</dbReference>
<dbReference type="Pfam" id="PF13472">
    <property type="entry name" value="Lipase_GDSL_2"/>
    <property type="match status" value="1"/>
</dbReference>
<name>A0A1Y5P969_9MYCO</name>
<evidence type="ECO:0000259" key="2">
    <source>
        <dbReference type="Pfam" id="PF13472"/>
    </source>
</evidence>
<accession>A0A1Y5P969</accession>
<dbReference type="InterPro" id="IPR036514">
    <property type="entry name" value="SGNH_hydro_sf"/>
</dbReference>
<sequence>MNEEKSRNRAPGRYVALGSSMAAGPGIRPRAAGSPLAAGRSARNYPHLAAERLGLDLVDVTYSGATTANVLRDRQHGAPPQIEALDGSEELVTVTIGGNDVGYVPLLMAATLPPMLRAMPILGDRLREFLDPEAREAALNRAGASLREVGQALRERSPQARIMFVDYLTLLPPAGAPAPPLPGDVADLGRRVAERLAQETFDAAQATGCEVVEAADVSRDHHAWSGDPWTIGAGSLLPWRPRPFHPNAAGMRAVADLIVARFRQP</sequence>
<evidence type="ECO:0000313" key="3">
    <source>
        <dbReference type="EMBL" id="SBS75223.1"/>
    </source>
</evidence>
<evidence type="ECO:0000256" key="1">
    <source>
        <dbReference type="PIRSR" id="PIRSR637460-1"/>
    </source>
</evidence>
<feature type="active site" description="Nucleophile" evidence="1">
    <location>
        <position position="20"/>
    </location>
</feature>
<protein>
    <submittedName>
        <fullName evidence="3">GDSL family lipase</fullName>
    </submittedName>
</protein>
<feature type="domain" description="SGNH hydrolase-type esterase" evidence="2">
    <location>
        <begin position="16"/>
        <end position="253"/>
    </location>
</feature>
<dbReference type="InterPro" id="IPR037460">
    <property type="entry name" value="SEST-like"/>
</dbReference>
<dbReference type="GO" id="GO:0019433">
    <property type="term" value="P:triglyceride catabolic process"/>
    <property type="evidence" value="ECO:0007669"/>
    <property type="project" value="TreeGrafter"/>
</dbReference>
<dbReference type="CDD" id="cd01823">
    <property type="entry name" value="SEST_like"/>
    <property type="match status" value="1"/>
</dbReference>
<dbReference type="AlphaFoldDB" id="A0A1Y5P969"/>
<dbReference type="PANTHER" id="PTHR37981">
    <property type="entry name" value="LIPASE 2"/>
    <property type="match status" value="1"/>
</dbReference>
<dbReference type="GO" id="GO:0004806">
    <property type="term" value="F:triacylglycerol lipase activity"/>
    <property type="evidence" value="ECO:0007669"/>
    <property type="project" value="TreeGrafter"/>
</dbReference>